<reference evidence="9 10" key="1">
    <citation type="submission" date="2024-09" db="EMBL/GenBank/DDBJ databases">
        <authorList>
            <person name="Sun Q."/>
            <person name="Mori K."/>
        </authorList>
    </citation>
    <scope>NUCLEOTIDE SEQUENCE [LARGE SCALE GENOMIC DNA]</scope>
    <source>
        <strain evidence="9 10">KCTC 23076</strain>
    </source>
</reference>
<dbReference type="PANTHER" id="PTHR30472">
    <property type="entry name" value="FERRIC ENTEROBACTIN TRANSPORT SYSTEM PERMEASE PROTEIN"/>
    <property type="match status" value="1"/>
</dbReference>
<feature type="transmembrane region" description="Helical" evidence="8">
    <location>
        <begin position="45"/>
        <end position="66"/>
    </location>
</feature>
<name>A0ABV6RW14_9GAMM</name>
<protein>
    <submittedName>
        <fullName evidence="9">FecCD family ABC transporter permease</fullName>
    </submittedName>
</protein>
<gene>
    <name evidence="9" type="ORF">ACFFGH_25400</name>
</gene>
<evidence type="ECO:0000256" key="7">
    <source>
        <dbReference type="ARBA" id="ARBA00023136"/>
    </source>
</evidence>
<evidence type="ECO:0000256" key="8">
    <source>
        <dbReference type="SAM" id="Phobius"/>
    </source>
</evidence>
<dbReference type="EMBL" id="JBHLTG010000007">
    <property type="protein sequence ID" value="MFC0681179.1"/>
    <property type="molecule type" value="Genomic_DNA"/>
</dbReference>
<feature type="transmembrane region" description="Helical" evidence="8">
    <location>
        <begin position="296"/>
        <end position="313"/>
    </location>
</feature>
<comment type="caution">
    <text evidence="9">The sequence shown here is derived from an EMBL/GenBank/DDBJ whole genome shotgun (WGS) entry which is preliminary data.</text>
</comment>
<keyword evidence="3" id="KW-0813">Transport</keyword>
<dbReference type="InterPro" id="IPR037294">
    <property type="entry name" value="ABC_BtuC-like"/>
</dbReference>
<comment type="subcellular location">
    <subcellularLocation>
        <location evidence="1">Cell membrane</location>
        <topology evidence="1">Multi-pass membrane protein</topology>
    </subcellularLocation>
</comment>
<evidence type="ECO:0000256" key="3">
    <source>
        <dbReference type="ARBA" id="ARBA00022448"/>
    </source>
</evidence>
<evidence type="ECO:0000256" key="4">
    <source>
        <dbReference type="ARBA" id="ARBA00022475"/>
    </source>
</evidence>
<feature type="transmembrane region" description="Helical" evidence="8">
    <location>
        <begin position="78"/>
        <end position="99"/>
    </location>
</feature>
<keyword evidence="4" id="KW-1003">Cell membrane</keyword>
<sequence length="320" mass="32270">MLLLVLVVLASLAIGARDISPAGVFEALFAPDVSVADHVVVQELRIPRTVLGVLAGAAFGIAGALIQGITRNPLADPGLLGVNAGASLFVVIGITWFGAATALGFIWFALAGAATAAVAVYAVGSIGREGATPVKLALTGAALTAALTSLLTILLLADLETLDRFRFWTVGSLVGRGLETAAALAPFLLVGAVLAAVGAKTLNALALGDDLARGLGQNIPIARAVTGAAVVLLCGAGTALAGPVVFVGLVVPHAARWIAGPDYRWILAYSALLGPVLMLVADVLGRLVLRPGELEVGIVVAFLGAPLLIALVRRTKLAAL</sequence>
<accession>A0ABV6RW14</accession>
<evidence type="ECO:0000256" key="2">
    <source>
        <dbReference type="ARBA" id="ARBA00007935"/>
    </source>
</evidence>
<proteinExistence type="inferred from homology"/>
<dbReference type="Proteomes" id="UP001589896">
    <property type="component" value="Unassembled WGS sequence"/>
</dbReference>
<dbReference type="InterPro" id="IPR000522">
    <property type="entry name" value="ABC_transptr_permease_BtuC"/>
</dbReference>
<organism evidence="9 10">
    <name type="scientific">Lysobacter korlensis</name>
    <dbReference type="NCBI Taxonomy" id="553636"/>
    <lineage>
        <taxon>Bacteria</taxon>
        <taxon>Pseudomonadati</taxon>
        <taxon>Pseudomonadota</taxon>
        <taxon>Gammaproteobacteria</taxon>
        <taxon>Lysobacterales</taxon>
        <taxon>Lysobacteraceae</taxon>
        <taxon>Lysobacter</taxon>
    </lineage>
</organism>
<feature type="transmembrane region" description="Helical" evidence="8">
    <location>
        <begin position="136"/>
        <end position="157"/>
    </location>
</feature>
<evidence type="ECO:0000256" key="1">
    <source>
        <dbReference type="ARBA" id="ARBA00004651"/>
    </source>
</evidence>
<dbReference type="Gene3D" id="1.10.3470.10">
    <property type="entry name" value="ABC transporter involved in vitamin B12 uptake, BtuC"/>
    <property type="match status" value="1"/>
</dbReference>
<feature type="transmembrane region" description="Helical" evidence="8">
    <location>
        <begin position="263"/>
        <end position="284"/>
    </location>
</feature>
<evidence type="ECO:0000313" key="9">
    <source>
        <dbReference type="EMBL" id="MFC0681179.1"/>
    </source>
</evidence>
<comment type="similarity">
    <text evidence="2">Belongs to the binding-protein-dependent transport system permease family. FecCD subfamily.</text>
</comment>
<dbReference type="CDD" id="cd06550">
    <property type="entry name" value="TM_ABC_iron-siderophores_like"/>
    <property type="match status" value="1"/>
</dbReference>
<feature type="transmembrane region" description="Helical" evidence="8">
    <location>
        <begin position="105"/>
        <end position="124"/>
    </location>
</feature>
<dbReference type="SUPFAM" id="SSF81345">
    <property type="entry name" value="ABC transporter involved in vitamin B12 uptake, BtuC"/>
    <property type="match status" value="1"/>
</dbReference>
<evidence type="ECO:0000256" key="6">
    <source>
        <dbReference type="ARBA" id="ARBA00022989"/>
    </source>
</evidence>
<feature type="transmembrane region" description="Helical" evidence="8">
    <location>
        <begin position="220"/>
        <end position="251"/>
    </location>
</feature>
<evidence type="ECO:0000313" key="10">
    <source>
        <dbReference type="Proteomes" id="UP001589896"/>
    </source>
</evidence>
<keyword evidence="10" id="KW-1185">Reference proteome</keyword>
<keyword evidence="5 8" id="KW-0812">Transmembrane</keyword>
<keyword evidence="6 8" id="KW-1133">Transmembrane helix</keyword>
<dbReference type="PANTHER" id="PTHR30472:SF1">
    <property type="entry name" value="FE(3+) DICITRATE TRANSPORT SYSTEM PERMEASE PROTEIN FECC-RELATED"/>
    <property type="match status" value="1"/>
</dbReference>
<keyword evidence="7 8" id="KW-0472">Membrane</keyword>
<feature type="transmembrane region" description="Helical" evidence="8">
    <location>
        <begin position="177"/>
        <end position="199"/>
    </location>
</feature>
<evidence type="ECO:0000256" key="5">
    <source>
        <dbReference type="ARBA" id="ARBA00022692"/>
    </source>
</evidence>
<dbReference type="Pfam" id="PF01032">
    <property type="entry name" value="FecCD"/>
    <property type="match status" value="1"/>
</dbReference>
<dbReference type="RefSeq" id="WP_386673556.1">
    <property type="nucleotide sequence ID" value="NZ_JBHLTG010000007.1"/>
</dbReference>